<reference evidence="3" key="2">
    <citation type="submission" date="2012-11" db="EMBL/GenBank/DDBJ databases">
        <authorList>
            <person name="Kuo A."/>
            <person name="Curtis B.A."/>
            <person name="Tanifuji G."/>
            <person name="Burki F."/>
            <person name="Gruber A."/>
            <person name="Irimia M."/>
            <person name="Maruyama S."/>
            <person name="Arias M.C."/>
            <person name="Ball S.G."/>
            <person name="Gile G.H."/>
            <person name="Hirakawa Y."/>
            <person name="Hopkins J.F."/>
            <person name="Rensing S.A."/>
            <person name="Schmutz J."/>
            <person name="Symeonidi A."/>
            <person name="Elias M."/>
            <person name="Eveleigh R.J."/>
            <person name="Herman E.K."/>
            <person name="Klute M.J."/>
            <person name="Nakayama T."/>
            <person name="Obornik M."/>
            <person name="Reyes-Prieto A."/>
            <person name="Armbrust E.V."/>
            <person name="Aves S.J."/>
            <person name="Beiko R.G."/>
            <person name="Coutinho P."/>
            <person name="Dacks J.B."/>
            <person name="Durnford D.G."/>
            <person name="Fast N.M."/>
            <person name="Green B.R."/>
            <person name="Grisdale C."/>
            <person name="Hempe F."/>
            <person name="Henrissat B."/>
            <person name="Hoppner M.P."/>
            <person name="Ishida K.-I."/>
            <person name="Kim E."/>
            <person name="Koreny L."/>
            <person name="Kroth P.G."/>
            <person name="Liu Y."/>
            <person name="Malik S.-B."/>
            <person name="Maier U.G."/>
            <person name="McRose D."/>
            <person name="Mock T."/>
            <person name="Neilson J.A."/>
            <person name="Onodera N.T."/>
            <person name="Poole A.M."/>
            <person name="Pritham E.J."/>
            <person name="Richards T.A."/>
            <person name="Rocap G."/>
            <person name="Roy S.W."/>
            <person name="Sarai C."/>
            <person name="Schaack S."/>
            <person name="Shirato S."/>
            <person name="Slamovits C.H."/>
            <person name="Spencer D.F."/>
            <person name="Suzuki S."/>
            <person name="Worden A.Z."/>
            <person name="Zauner S."/>
            <person name="Barry K."/>
            <person name="Bell C."/>
            <person name="Bharti A.K."/>
            <person name="Crow J.A."/>
            <person name="Grimwood J."/>
            <person name="Kramer R."/>
            <person name="Lindquist E."/>
            <person name="Lucas S."/>
            <person name="Salamov A."/>
            <person name="McFadden G.I."/>
            <person name="Lane C.E."/>
            <person name="Keeling P.J."/>
            <person name="Gray M.W."/>
            <person name="Grigoriev I.V."/>
            <person name="Archibald J.M."/>
        </authorList>
    </citation>
    <scope>NUCLEOTIDE SEQUENCE</scope>
    <source>
        <strain evidence="3">CCMP2712</strain>
    </source>
</reference>
<dbReference type="EMBL" id="JH993018">
    <property type="protein sequence ID" value="EKX42140.1"/>
    <property type="molecule type" value="Genomic_DNA"/>
</dbReference>
<reference evidence="1 3" key="1">
    <citation type="journal article" date="2012" name="Nature">
        <title>Algal genomes reveal evolutionary mosaicism and the fate of nucleomorphs.</title>
        <authorList>
            <consortium name="DOE Joint Genome Institute"/>
            <person name="Curtis B.A."/>
            <person name="Tanifuji G."/>
            <person name="Burki F."/>
            <person name="Gruber A."/>
            <person name="Irimia M."/>
            <person name="Maruyama S."/>
            <person name="Arias M.C."/>
            <person name="Ball S.G."/>
            <person name="Gile G.H."/>
            <person name="Hirakawa Y."/>
            <person name="Hopkins J.F."/>
            <person name="Kuo A."/>
            <person name="Rensing S.A."/>
            <person name="Schmutz J."/>
            <person name="Symeonidi A."/>
            <person name="Elias M."/>
            <person name="Eveleigh R.J."/>
            <person name="Herman E.K."/>
            <person name="Klute M.J."/>
            <person name="Nakayama T."/>
            <person name="Obornik M."/>
            <person name="Reyes-Prieto A."/>
            <person name="Armbrust E.V."/>
            <person name="Aves S.J."/>
            <person name="Beiko R.G."/>
            <person name="Coutinho P."/>
            <person name="Dacks J.B."/>
            <person name="Durnford D.G."/>
            <person name="Fast N.M."/>
            <person name="Green B.R."/>
            <person name="Grisdale C.J."/>
            <person name="Hempel F."/>
            <person name="Henrissat B."/>
            <person name="Hoppner M.P."/>
            <person name="Ishida K."/>
            <person name="Kim E."/>
            <person name="Koreny L."/>
            <person name="Kroth P.G."/>
            <person name="Liu Y."/>
            <person name="Malik S.B."/>
            <person name="Maier U.G."/>
            <person name="McRose D."/>
            <person name="Mock T."/>
            <person name="Neilson J.A."/>
            <person name="Onodera N.T."/>
            <person name="Poole A.M."/>
            <person name="Pritham E.J."/>
            <person name="Richards T.A."/>
            <person name="Rocap G."/>
            <person name="Roy S.W."/>
            <person name="Sarai C."/>
            <person name="Schaack S."/>
            <person name="Shirato S."/>
            <person name="Slamovits C.H."/>
            <person name="Spencer D.F."/>
            <person name="Suzuki S."/>
            <person name="Worden A.Z."/>
            <person name="Zauner S."/>
            <person name="Barry K."/>
            <person name="Bell C."/>
            <person name="Bharti A.K."/>
            <person name="Crow J.A."/>
            <person name="Grimwood J."/>
            <person name="Kramer R."/>
            <person name="Lindquist E."/>
            <person name="Lucas S."/>
            <person name="Salamov A."/>
            <person name="McFadden G.I."/>
            <person name="Lane C.E."/>
            <person name="Keeling P.J."/>
            <person name="Gray M.W."/>
            <person name="Grigoriev I.V."/>
            <person name="Archibald J.M."/>
        </authorList>
    </citation>
    <scope>NUCLEOTIDE SEQUENCE</scope>
    <source>
        <strain evidence="1 3">CCMP2712</strain>
    </source>
</reference>
<evidence type="ECO:0000313" key="1">
    <source>
        <dbReference type="EMBL" id="EKX42140.1"/>
    </source>
</evidence>
<protein>
    <submittedName>
        <fullName evidence="1 2">Uncharacterized protein</fullName>
    </submittedName>
</protein>
<organism evidence="1">
    <name type="scientific">Guillardia theta (strain CCMP2712)</name>
    <name type="common">Cryptophyte</name>
    <dbReference type="NCBI Taxonomy" id="905079"/>
    <lineage>
        <taxon>Eukaryota</taxon>
        <taxon>Cryptophyceae</taxon>
        <taxon>Pyrenomonadales</taxon>
        <taxon>Geminigeraceae</taxon>
        <taxon>Guillardia</taxon>
    </lineage>
</organism>
<dbReference type="RefSeq" id="XP_005829120.1">
    <property type="nucleotide sequence ID" value="XM_005829063.1"/>
</dbReference>
<reference evidence="2" key="3">
    <citation type="submission" date="2016-03" db="UniProtKB">
        <authorList>
            <consortium name="EnsemblProtists"/>
        </authorList>
    </citation>
    <scope>IDENTIFICATION</scope>
</reference>
<evidence type="ECO:0000313" key="3">
    <source>
        <dbReference type="Proteomes" id="UP000011087"/>
    </source>
</evidence>
<dbReference type="HOGENOM" id="CLU_1535399_0_0_1"/>
<dbReference type="EnsemblProtists" id="EKX42140">
    <property type="protein sequence ID" value="EKX42140"/>
    <property type="gene ID" value="GUITHDRAFT_111710"/>
</dbReference>
<dbReference type="AlphaFoldDB" id="L1J220"/>
<dbReference type="GeneID" id="17298832"/>
<evidence type="ECO:0000313" key="2">
    <source>
        <dbReference type="EnsemblProtists" id="EKX42140"/>
    </source>
</evidence>
<proteinExistence type="predicted"/>
<gene>
    <name evidence="1" type="ORF">GUITHDRAFT_111710</name>
</gene>
<keyword evidence="3" id="KW-1185">Reference proteome</keyword>
<dbReference type="PaxDb" id="55529-EKX42140"/>
<sequence length="175" mass="19767">MAIVAGCLVFSRNKSNRTVLQGNLADKVTAKFLTQFQQSKLKQDLETERTAAKVFSRFGGSFHDGVGTNTWKGTPWAKYDDKDTRTESLKYTSGDKHLAKLRARRGTTMMLHQEKGNGFNIPAAQALQSLHESNLARGWKDVDITTESMKQLYRSIDKQLEPLAEAYPHLRAIRH</sequence>
<dbReference type="Proteomes" id="UP000011087">
    <property type="component" value="Unassembled WGS sequence"/>
</dbReference>
<dbReference type="KEGG" id="gtt:GUITHDRAFT_111710"/>
<accession>L1J220</accession>
<name>L1J220_GUITC</name>